<dbReference type="InterPro" id="IPR013783">
    <property type="entry name" value="Ig-like_fold"/>
</dbReference>
<proteinExistence type="predicted"/>
<dbReference type="Proteomes" id="UP000085678">
    <property type="component" value="Unplaced"/>
</dbReference>
<dbReference type="OrthoDB" id="5966313at2759"/>
<dbReference type="InterPro" id="IPR051495">
    <property type="entry name" value="Epithelial_Barrier/Signaling"/>
</dbReference>
<accession>A0A1S3IJB1</accession>
<comment type="caution">
    <text evidence="4">Lacks conserved residue(s) required for the propagation of feature annotation.</text>
</comment>
<name>A0A1S3IJB1_LINAN</name>
<dbReference type="InterPro" id="IPR000742">
    <property type="entry name" value="EGF"/>
</dbReference>
<dbReference type="PANTHER" id="PTHR13802">
    <property type="entry name" value="MUCIN 4-RELATED"/>
    <property type="match status" value="1"/>
</dbReference>
<evidence type="ECO:0000256" key="2">
    <source>
        <dbReference type="ARBA" id="ARBA00022737"/>
    </source>
</evidence>
<protein>
    <submittedName>
        <fullName evidence="8">Mucin-like protein</fullName>
    </submittedName>
</protein>
<evidence type="ECO:0000313" key="8">
    <source>
        <dbReference type="RefSeq" id="XP_013398302.1"/>
    </source>
</evidence>
<evidence type="ECO:0000256" key="1">
    <source>
        <dbReference type="ARBA" id="ARBA00022536"/>
    </source>
</evidence>
<dbReference type="SMART" id="SM00179">
    <property type="entry name" value="EGF_CA"/>
    <property type="match status" value="3"/>
</dbReference>
<dbReference type="InterPro" id="IPR001846">
    <property type="entry name" value="VWF_type-D"/>
</dbReference>
<evidence type="ECO:0000256" key="3">
    <source>
        <dbReference type="ARBA" id="ARBA00023157"/>
    </source>
</evidence>
<dbReference type="Pfam" id="PF00094">
    <property type="entry name" value="VWD"/>
    <property type="match status" value="1"/>
</dbReference>
<dbReference type="RefSeq" id="XP_013398302.1">
    <property type="nucleotide sequence ID" value="XM_013542848.1"/>
</dbReference>
<dbReference type="PROSITE" id="PS00010">
    <property type="entry name" value="ASX_HYDROXYL"/>
    <property type="match status" value="2"/>
</dbReference>
<dbReference type="Gene3D" id="2.10.25.10">
    <property type="entry name" value="Laminin"/>
    <property type="match status" value="3"/>
</dbReference>
<feature type="domain" description="EGF-like" evidence="5">
    <location>
        <begin position="395"/>
        <end position="431"/>
    </location>
</feature>
<dbReference type="InterPro" id="IPR001881">
    <property type="entry name" value="EGF-like_Ca-bd_dom"/>
</dbReference>
<keyword evidence="2" id="KW-0677">Repeat</keyword>
<evidence type="ECO:0000313" key="7">
    <source>
        <dbReference type="Proteomes" id="UP000085678"/>
    </source>
</evidence>
<dbReference type="InParanoid" id="A0A1S3IJB1"/>
<dbReference type="Pfam" id="PF05345">
    <property type="entry name" value="He_PIG"/>
    <property type="match status" value="1"/>
</dbReference>
<keyword evidence="1 4" id="KW-0245">EGF-like domain</keyword>
<dbReference type="Pfam" id="PF07645">
    <property type="entry name" value="EGF_CA"/>
    <property type="match status" value="2"/>
</dbReference>
<dbReference type="PROSITE" id="PS01187">
    <property type="entry name" value="EGF_CA"/>
    <property type="match status" value="1"/>
</dbReference>
<dbReference type="SMART" id="SM00181">
    <property type="entry name" value="EGF"/>
    <property type="match status" value="4"/>
</dbReference>
<dbReference type="GO" id="GO:0016020">
    <property type="term" value="C:membrane"/>
    <property type="evidence" value="ECO:0007669"/>
    <property type="project" value="InterPro"/>
</dbReference>
<keyword evidence="3" id="KW-1015">Disulfide bond</keyword>
<evidence type="ECO:0000259" key="6">
    <source>
        <dbReference type="PROSITE" id="PS51233"/>
    </source>
</evidence>
<sequence>MEVIYNATGSSVTGVFSSGWSITISLSEGVLSFLAGAPGTAINRTRGLLGVFNNDITDDFTTPDGTILPINSTERQIHYNFGQLWMVQEGASLFHYKGELTTSSFQEPSFQPVFFDEISWPNETIKAEYYTICNNVTQCVYDYWLTLNKKLAEATATKQAENAVKAGEAKNAVPRIRLIPATVNVTGGDLVTVSVSVTDDDVTDVVSLSYTGNTTGTSFNNSTGLFTWTPALTAQVFMIRFIADDGNGGVSEASVRISYCSGCSSNGTCNFDRQTLPDVNFPNFAVATCECALGYTGDDCSIDLDGCLANPCPQDVNCTDVPAPLHSSSGVAFTCSDCPSGFTLDNNTRKCVDIDECATGSNVTNNCEQLCENTEGSYTCTCYDGYRSNGSRCYDVDECTERSDNCDQICVNTNGSFYCECAAGYTLNVTSNLCISVQRISERDKNSILEVIGLCLDRVDHSS</sequence>
<dbReference type="InterPro" id="IPR018097">
    <property type="entry name" value="EGF_Ca-bd_CS"/>
</dbReference>
<dbReference type="AlphaFoldDB" id="A0A1S3IJB1"/>
<dbReference type="PROSITE" id="PS00022">
    <property type="entry name" value="EGF_1"/>
    <property type="match status" value="1"/>
</dbReference>
<dbReference type="PROSITE" id="PS51233">
    <property type="entry name" value="VWFD"/>
    <property type="match status" value="1"/>
</dbReference>
<dbReference type="PROSITE" id="PS01186">
    <property type="entry name" value="EGF_2"/>
    <property type="match status" value="2"/>
</dbReference>
<reference evidence="8" key="1">
    <citation type="submission" date="2025-08" db="UniProtKB">
        <authorList>
            <consortium name="RefSeq"/>
        </authorList>
    </citation>
    <scope>IDENTIFICATION</scope>
    <source>
        <tissue evidence="8">Gonads</tissue>
    </source>
</reference>
<feature type="domain" description="VWFD" evidence="6">
    <location>
        <begin position="1"/>
        <end position="93"/>
    </location>
</feature>
<evidence type="ECO:0000256" key="4">
    <source>
        <dbReference type="PROSITE-ProRule" id="PRU00076"/>
    </source>
</evidence>
<keyword evidence="7" id="KW-1185">Reference proteome</keyword>
<dbReference type="Gene3D" id="2.60.40.10">
    <property type="entry name" value="Immunoglobulins"/>
    <property type="match status" value="1"/>
</dbReference>
<dbReference type="SUPFAM" id="SSF49313">
    <property type="entry name" value="Cadherin-like"/>
    <property type="match status" value="1"/>
</dbReference>
<dbReference type="CDD" id="cd00054">
    <property type="entry name" value="EGF_CA"/>
    <property type="match status" value="1"/>
</dbReference>
<dbReference type="SUPFAM" id="SSF57184">
    <property type="entry name" value="Growth factor receptor domain"/>
    <property type="match status" value="1"/>
</dbReference>
<dbReference type="InterPro" id="IPR000152">
    <property type="entry name" value="EGF-type_Asp/Asn_hydroxyl_site"/>
</dbReference>
<dbReference type="InterPro" id="IPR009030">
    <property type="entry name" value="Growth_fac_rcpt_cys_sf"/>
</dbReference>
<gene>
    <name evidence="8" type="primary">LOC106164819</name>
</gene>
<evidence type="ECO:0000259" key="5">
    <source>
        <dbReference type="PROSITE" id="PS50026"/>
    </source>
</evidence>
<organism evidence="7 8">
    <name type="scientific">Lingula anatina</name>
    <name type="common">Brachiopod</name>
    <name type="synonym">Lingula unguis</name>
    <dbReference type="NCBI Taxonomy" id="7574"/>
    <lineage>
        <taxon>Eukaryota</taxon>
        <taxon>Metazoa</taxon>
        <taxon>Spiralia</taxon>
        <taxon>Lophotrochozoa</taxon>
        <taxon>Brachiopoda</taxon>
        <taxon>Linguliformea</taxon>
        <taxon>Lingulata</taxon>
        <taxon>Lingulida</taxon>
        <taxon>Linguloidea</taxon>
        <taxon>Lingulidae</taxon>
        <taxon>Lingula</taxon>
    </lineage>
</organism>
<dbReference type="KEGG" id="lak:106164819"/>
<dbReference type="PANTHER" id="PTHR13802:SF52">
    <property type="entry name" value="MUCIN-4"/>
    <property type="match status" value="1"/>
</dbReference>
<dbReference type="InterPro" id="IPR015919">
    <property type="entry name" value="Cadherin-like_sf"/>
</dbReference>
<dbReference type="FunFam" id="2.10.25.10:FF:000139">
    <property type="entry name" value="Fibulin-1"/>
    <property type="match status" value="1"/>
</dbReference>
<dbReference type="InterPro" id="IPR049883">
    <property type="entry name" value="NOTCH1_EGF-like"/>
</dbReference>
<dbReference type="PROSITE" id="PS50026">
    <property type="entry name" value="EGF_3"/>
    <property type="match status" value="1"/>
</dbReference>
<dbReference type="GeneID" id="106164819"/>
<dbReference type="GO" id="GO:0005509">
    <property type="term" value="F:calcium ion binding"/>
    <property type="evidence" value="ECO:0007669"/>
    <property type="project" value="InterPro"/>
</dbReference>